<comment type="caution">
    <text evidence="4">The sequence shown here is derived from an EMBL/GenBank/DDBJ whole genome shotgun (WGS) entry which is preliminary data.</text>
</comment>
<proteinExistence type="inferred from homology"/>
<keyword evidence="2" id="KW-0677">Repeat</keyword>
<evidence type="ECO:0000256" key="1">
    <source>
        <dbReference type="ARBA" id="ARBA00010363"/>
    </source>
</evidence>
<dbReference type="CDD" id="cd16357">
    <property type="entry name" value="GLOD4_C"/>
    <property type="match status" value="1"/>
</dbReference>
<dbReference type="InterPro" id="IPR043193">
    <property type="entry name" value="GLOD4"/>
</dbReference>
<evidence type="ECO:0000313" key="5">
    <source>
        <dbReference type="Proteomes" id="UP000708208"/>
    </source>
</evidence>
<sequence>ILRHEEFDEGCKATCNGPYEGRWSKTMLGYGNEDDNFVIELTYNYGVSAYRRGNDFQSIYVSSLGGIMERVKEGKFQVIQDASDTFTLVSPCGYTFIVTEVSDAQNNDVAVPKITKVSLSCSDLERSTKYYSQLLNLKIYDQGKDYAVLGYHENQAKIEMKQIEGPVRREAAFGRTAFSCPREQLANIEKAVNQANETILTPLVSLDTPGKATVEVVILADPDGHEICFVGDEAFRELSQIDPSASDKLLDAMAGDKSDDWFKKHGKEKEER</sequence>
<gene>
    <name evidence="4" type="ORF">AFUS01_LOCUS14990</name>
</gene>
<protein>
    <recommendedName>
        <fullName evidence="3">VOC domain-containing protein</fullName>
    </recommendedName>
</protein>
<organism evidence="4 5">
    <name type="scientific">Allacma fusca</name>
    <dbReference type="NCBI Taxonomy" id="39272"/>
    <lineage>
        <taxon>Eukaryota</taxon>
        <taxon>Metazoa</taxon>
        <taxon>Ecdysozoa</taxon>
        <taxon>Arthropoda</taxon>
        <taxon>Hexapoda</taxon>
        <taxon>Collembola</taxon>
        <taxon>Symphypleona</taxon>
        <taxon>Sminthuridae</taxon>
        <taxon>Allacma</taxon>
    </lineage>
</organism>
<dbReference type="OrthoDB" id="1545884at2759"/>
<dbReference type="Proteomes" id="UP000708208">
    <property type="component" value="Unassembled WGS sequence"/>
</dbReference>
<evidence type="ECO:0000313" key="4">
    <source>
        <dbReference type="EMBL" id="CAG7726060.1"/>
    </source>
</evidence>
<comment type="similarity">
    <text evidence="1">Belongs to the glyoxalase I family.</text>
</comment>
<dbReference type="InterPro" id="IPR043194">
    <property type="entry name" value="GLOD4_C"/>
</dbReference>
<keyword evidence="5" id="KW-1185">Reference proteome</keyword>
<evidence type="ECO:0000256" key="2">
    <source>
        <dbReference type="ARBA" id="ARBA00022737"/>
    </source>
</evidence>
<name>A0A8J2JT44_9HEXA</name>
<accession>A0A8J2JT44</accession>
<reference evidence="4" key="1">
    <citation type="submission" date="2021-06" db="EMBL/GenBank/DDBJ databases">
        <authorList>
            <person name="Hodson N. C."/>
            <person name="Mongue J. A."/>
            <person name="Jaron S. K."/>
        </authorList>
    </citation>
    <scope>NUCLEOTIDE SEQUENCE</scope>
</reference>
<dbReference type="Pfam" id="PF21701">
    <property type="entry name" value="GLOD4_C"/>
    <property type="match status" value="1"/>
</dbReference>
<dbReference type="PANTHER" id="PTHR46466">
    <property type="entry name" value="GLYOXALASE DOMAIN-CONTAINING PROTEIN 4"/>
    <property type="match status" value="1"/>
</dbReference>
<dbReference type="PROSITE" id="PS51819">
    <property type="entry name" value="VOC"/>
    <property type="match status" value="1"/>
</dbReference>
<evidence type="ECO:0000259" key="3">
    <source>
        <dbReference type="PROSITE" id="PS51819"/>
    </source>
</evidence>
<dbReference type="InterPro" id="IPR037523">
    <property type="entry name" value="VOC_core"/>
</dbReference>
<dbReference type="EMBL" id="CAJVCH010130133">
    <property type="protein sequence ID" value="CAG7726060.1"/>
    <property type="molecule type" value="Genomic_DNA"/>
</dbReference>
<dbReference type="PANTHER" id="PTHR46466:SF1">
    <property type="entry name" value="GLYOXALASE DOMAIN-CONTAINING PROTEIN 4"/>
    <property type="match status" value="1"/>
</dbReference>
<feature type="non-terminal residue" evidence="4">
    <location>
        <position position="1"/>
    </location>
</feature>
<dbReference type="AlphaFoldDB" id="A0A8J2JT44"/>
<feature type="domain" description="VOC" evidence="3">
    <location>
        <begin position="113"/>
        <end position="232"/>
    </location>
</feature>